<organism evidence="6 7">
    <name type="scientific">Streptosporangium lutulentum</name>
    <dbReference type="NCBI Taxonomy" id="1461250"/>
    <lineage>
        <taxon>Bacteria</taxon>
        <taxon>Bacillati</taxon>
        <taxon>Actinomycetota</taxon>
        <taxon>Actinomycetes</taxon>
        <taxon>Streptosporangiales</taxon>
        <taxon>Streptosporangiaceae</taxon>
        <taxon>Streptosporangium</taxon>
    </lineage>
</organism>
<feature type="region of interest" description="Disordered" evidence="4">
    <location>
        <begin position="87"/>
        <end position="125"/>
    </location>
</feature>
<feature type="domain" description="Periplasmic binding protein" evidence="5">
    <location>
        <begin position="59"/>
        <end position="332"/>
    </location>
</feature>
<dbReference type="Proteomes" id="UP001225356">
    <property type="component" value="Unassembled WGS sequence"/>
</dbReference>
<feature type="compositionally biased region" description="Basic and acidic residues" evidence="4">
    <location>
        <begin position="94"/>
        <end position="120"/>
    </location>
</feature>
<gene>
    <name evidence="6" type="ORF">J2853_007480</name>
</gene>
<keyword evidence="3" id="KW-0732">Signal</keyword>
<evidence type="ECO:0000256" key="4">
    <source>
        <dbReference type="SAM" id="MobiDB-lite"/>
    </source>
</evidence>
<comment type="caution">
    <text evidence="6">The sequence shown here is derived from an EMBL/GenBank/DDBJ whole genome shotgun (WGS) entry which is preliminary data.</text>
</comment>
<dbReference type="SUPFAM" id="SSF53822">
    <property type="entry name" value="Periplasmic binding protein-like I"/>
    <property type="match status" value="1"/>
</dbReference>
<keyword evidence="7" id="KW-1185">Reference proteome</keyword>
<evidence type="ECO:0000259" key="5">
    <source>
        <dbReference type="Pfam" id="PF13407"/>
    </source>
</evidence>
<dbReference type="InterPro" id="IPR025997">
    <property type="entry name" value="SBP_2_dom"/>
</dbReference>
<dbReference type="PANTHER" id="PTHR46847:SF1">
    <property type="entry name" value="D-ALLOSE-BINDING PERIPLASMIC PROTEIN-RELATED"/>
    <property type="match status" value="1"/>
</dbReference>
<dbReference type="PANTHER" id="PTHR46847">
    <property type="entry name" value="D-ALLOSE-BINDING PERIPLASMIC PROTEIN-RELATED"/>
    <property type="match status" value="1"/>
</dbReference>
<evidence type="ECO:0000256" key="2">
    <source>
        <dbReference type="ARBA" id="ARBA00007639"/>
    </source>
</evidence>
<name>A0ABT9QQJ7_9ACTN</name>
<protein>
    <submittedName>
        <fullName evidence="6">Ribose transport system substrate-binding protein</fullName>
    </submittedName>
</protein>
<reference evidence="6 7" key="1">
    <citation type="submission" date="2023-07" db="EMBL/GenBank/DDBJ databases">
        <title>Sequencing the genomes of 1000 actinobacteria strains.</title>
        <authorList>
            <person name="Klenk H.-P."/>
        </authorList>
    </citation>
    <scope>NUCLEOTIDE SEQUENCE [LARGE SCALE GENOMIC DNA]</scope>
    <source>
        <strain evidence="6 7">DSM 46740</strain>
    </source>
</reference>
<comment type="similarity">
    <text evidence="2">Belongs to the bacterial solute-binding protein 2 family.</text>
</comment>
<dbReference type="Gene3D" id="3.40.50.2300">
    <property type="match status" value="2"/>
</dbReference>
<dbReference type="EMBL" id="JAUSQU010000001">
    <property type="protein sequence ID" value="MDP9848269.1"/>
    <property type="molecule type" value="Genomic_DNA"/>
</dbReference>
<evidence type="ECO:0000313" key="6">
    <source>
        <dbReference type="EMBL" id="MDP9848269.1"/>
    </source>
</evidence>
<dbReference type="InterPro" id="IPR028082">
    <property type="entry name" value="Peripla_BP_I"/>
</dbReference>
<dbReference type="Pfam" id="PF13407">
    <property type="entry name" value="Peripla_BP_4"/>
    <property type="match status" value="1"/>
</dbReference>
<evidence type="ECO:0000313" key="7">
    <source>
        <dbReference type="Proteomes" id="UP001225356"/>
    </source>
</evidence>
<evidence type="ECO:0000256" key="1">
    <source>
        <dbReference type="ARBA" id="ARBA00004196"/>
    </source>
</evidence>
<proteinExistence type="inferred from homology"/>
<accession>A0ABT9QQJ7</accession>
<comment type="subcellular location">
    <subcellularLocation>
        <location evidence="1">Cell envelope</location>
    </subcellularLocation>
</comment>
<evidence type="ECO:0000256" key="3">
    <source>
        <dbReference type="ARBA" id="ARBA00022729"/>
    </source>
</evidence>
<dbReference type="RefSeq" id="WP_307565468.1">
    <property type="nucleotide sequence ID" value="NZ_JAUSQU010000001.1"/>
</dbReference>
<sequence length="374" mass="38245">MHVNTMGRRATAVTAALAAGTLALGGCGSDKPSGPAGSGASHPDATAGVVPSITAVIRGLEDPFLQTMKQGIGDQARAAGVPVTIRADGSTGAKETKAAKSAKDAKEAEDVKDAEGRTDRSTALAEQPSSCFVINPASGTKVIQDLAKISAMGKTIVNIDSPVDLVLAGSANVKLATYIGTDNAEAGRTAGRRMAELLPSGGDVAVISGVAGDVTSDTRIEGFQQGIGAGLKVVQTVGANWERRTARTAAAGVMRKHPDLAGFFVVNDDMGLGVAQAVADAHKTGRVKVISVDGLEDALKAVKAGALDGTVAQYPYVMGLMGVEACQADAKGRMLPFEVRAPIRLVTKENAGRALASLPKPFDAYEDPFKNLAR</sequence>